<dbReference type="Pfam" id="PF22840">
    <property type="entry name" value="CATSPERG_NTD"/>
    <property type="match status" value="1"/>
</dbReference>
<feature type="transmembrane region" description="Helical" evidence="1">
    <location>
        <begin position="273"/>
        <end position="296"/>
    </location>
</feature>
<protein>
    <submittedName>
        <fullName evidence="4">Uncharacterized protein</fullName>
    </submittedName>
</protein>
<dbReference type="InterPro" id="IPR053872">
    <property type="entry name" value="CATSPERG_N"/>
</dbReference>
<organism evidence="4 5">
    <name type="scientific">Electrophorus voltai</name>
    <dbReference type="NCBI Taxonomy" id="2609070"/>
    <lineage>
        <taxon>Eukaryota</taxon>
        <taxon>Metazoa</taxon>
        <taxon>Chordata</taxon>
        <taxon>Craniata</taxon>
        <taxon>Vertebrata</taxon>
        <taxon>Euteleostomi</taxon>
        <taxon>Actinopterygii</taxon>
        <taxon>Neopterygii</taxon>
        <taxon>Teleostei</taxon>
        <taxon>Ostariophysi</taxon>
        <taxon>Gymnotiformes</taxon>
        <taxon>Gymnotoidei</taxon>
        <taxon>Gymnotidae</taxon>
        <taxon>Electrophorus</taxon>
    </lineage>
</organism>
<gene>
    <name evidence="4" type="ORF">P4O66_008374</name>
</gene>
<dbReference type="GO" id="GO:0036128">
    <property type="term" value="C:CatSper complex"/>
    <property type="evidence" value="ECO:0007669"/>
    <property type="project" value="InterPro"/>
</dbReference>
<reference evidence="4" key="1">
    <citation type="submission" date="2023-03" db="EMBL/GenBank/DDBJ databases">
        <title>Electrophorus voltai genome.</title>
        <authorList>
            <person name="Bian C."/>
        </authorList>
    </citation>
    <scope>NUCLEOTIDE SEQUENCE</scope>
    <source>
        <strain evidence="4">CB-2022</strain>
        <tissue evidence="4">Muscle</tissue>
    </source>
</reference>
<feature type="domain" description="CATSPERG beta-propeller" evidence="2">
    <location>
        <begin position="106"/>
        <end position="259"/>
    </location>
</feature>
<feature type="domain" description="CATSPERG N-terminal" evidence="3">
    <location>
        <begin position="4"/>
        <end position="99"/>
    </location>
</feature>
<accession>A0AAD8ZCP1</accession>
<evidence type="ECO:0000259" key="2">
    <source>
        <dbReference type="Pfam" id="PF15064"/>
    </source>
</evidence>
<comment type="caution">
    <text evidence="4">The sequence shown here is derived from an EMBL/GenBank/DDBJ whole genome shotgun (WGS) entry which is preliminary data.</text>
</comment>
<keyword evidence="1" id="KW-0812">Transmembrane</keyword>
<evidence type="ECO:0000313" key="5">
    <source>
        <dbReference type="Proteomes" id="UP001239994"/>
    </source>
</evidence>
<dbReference type="PANTHER" id="PTHR14327:SF1">
    <property type="entry name" value="CATION CHANNEL SPERM-ASSOCIATED AUXILIARY SUBUNIT GAMMA"/>
    <property type="match status" value="1"/>
</dbReference>
<dbReference type="AlphaFoldDB" id="A0AAD8ZCP1"/>
<keyword evidence="1" id="KW-0472">Membrane</keyword>
<dbReference type="Proteomes" id="UP001239994">
    <property type="component" value="Unassembled WGS sequence"/>
</dbReference>
<evidence type="ECO:0000256" key="1">
    <source>
        <dbReference type="SAM" id="Phobius"/>
    </source>
</evidence>
<dbReference type="EMBL" id="JAROKS010000014">
    <property type="protein sequence ID" value="KAK1796979.1"/>
    <property type="molecule type" value="Genomic_DNA"/>
</dbReference>
<proteinExistence type="predicted"/>
<keyword evidence="5" id="KW-1185">Reference proteome</keyword>
<keyword evidence="1" id="KW-1133">Transmembrane helix</keyword>
<dbReference type="InterPro" id="IPR053871">
    <property type="entry name" value="CATSPERG_beta-prop"/>
</dbReference>
<dbReference type="Pfam" id="PF15064">
    <property type="entry name" value="CATSPERG_beta-prop"/>
    <property type="match status" value="1"/>
</dbReference>
<evidence type="ECO:0000313" key="4">
    <source>
        <dbReference type="EMBL" id="KAK1796979.1"/>
    </source>
</evidence>
<dbReference type="PANTHER" id="PTHR14327">
    <property type="entry name" value="CATION CHANNEL SPERM-ASSOCIATED PROTEIN SUBUNIT GAMMA"/>
    <property type="match status" value="1"/>
</dbReference>
<name>A0AAD8ZCP1_9TELE</name>
<dbReference type="InterPro" id="IPR028246">
    <property type="entry name" value="CATSPERG"/>
</dbReference>
<dbReference type="GO" id="GO:0097228">
    <property type="term" value="C:sperm principal piece"/>
    <property type="evidence" value="ECO:0007669"/>
    <property type="project" value="InterPro"/>
</dbReference>
<evidence type="ECO:0000259" key="3">
    <source>
        <dbReference type="Pfam" id="PF22840"/>
    </source>
</evidence>
<sequence length="302" mass="33921">MYTKESSERAMWEAFFAGLTPVVKVTFQEPTHPTHLKPQKLEVLLTTTPLLDNETYEYELCQFGWYAPMALLNGSVVHRVKVMSNGLGENIPDKTFAVNVNGYIQEKEREVASFTLGKVIPALEAMMTVGSPSRPLWAVVDRTPVLVLPGIPEFSALLLTANEFQHTALIEVATESPWARSLKCPELEFSFMVQEAIATESTIFIRHKQLLYRFTGNYSLLPLQTPPSDSWELVLGSVCISSLMPVAVPHHGREYFYVLGQELENRSLYRAQIYGLSLIYLVSSCLIPSFFLPLSIAPAFKI</sequence>